<evidence type="ECO:0000313" key="3">
    <source>
        <dbReference type="Proteomes" id="UP000238296"/>
    </source>
</evidence>
<proteinExistence type="predicted"/>
<dbReference type="SUPFAM" id="SSF56645">
    <property type="entry name" value="Acyl-CoA dehydrogenase NM domain-like"/>
    <property type="match status" value="1"/>
</dbReference>
<dbReference type="GO" id="GO:0016627">
    <property type="term" value="F:oxidoreductase activity, acting on the CH-CH group of donors"/>
    <property type="evidence" value="ECO:0007669"/>
    <property type="project" value="InterPro"/>
</dbReference>
<reference evidence="2 3" key="1">
    <citation type="journal article" date="2017" name="Int. J. Syst. Evol. Microbiol.">
        <title>Mycobacterium talmoniae sp. nov., a slowly growing mycobacterium isolated from human respiratory samples.</title>
        <authorList>
            <person name="Davidson R.M."/>
            <person name="DeGroote M.A."/>
            <person name="Marola J.L."/>
            <person name="Buss S."/>
            <person name="Jones V."/>
            <person name="McNeil M.R."/>
            <person name="Freifeld A.G."/>
            <person name="Elaine Epperson L."/>
            <person name="Hasan N.A."/>
            <person name="Jackson M."/>
            <person name="Iwen P.C."/>
            <person name="Salfinger M."/>
            <person name="Strong M."/>
        </authorList>
    </citation>
    <scope>NUCLEOTIDE SEQUENCE [LARGE SCALE GENOMIC DNA]</scope>
    <source>
        <strain evidence="2 3">ATCC BAA-2683</strain>
    </source>
</reference>
<keyword evidence="2" id="KW-0503">Monooxygenase</keyword>
<evidence type="ECO:0000256" key="1">
    <source>
        <dbReference type="SAM" id="MobiDB-lite"/>
    </source>
</evidence>
<dbReference type="EC" id="1.14.14.12" evidence="2"/>
<organism evidence="2 3">
    <name type="scientific">Mycobacterium talmoniae</name>
    <dbReference type="NCBI Taxonomy" id="1858794"/>
    <lineage>
        <taxon>Bacteria</taxon>
        <taxon>Bacillati</taxon>
        <taxon>Actinomycetota</taxon>
        <taxon>Actinomycetes</taxon>
        <taxon>Mycobacteriales</taxon>
        <taxon>Mycobacteriaceae</taxon>
        <taxon>Mycobacterium</taxon>
    </lineage>
</organism>
<evidence type="ECO:0000313" key="2">
    <source>
        <dbReference type="EMBL" id="PQM47408.1"/>
    </source>
</evidence>
<name>A0A2S8BLA7_9MYCO</name>
<dbReference type="GO" id="GO:0050660">
    <property type="term" value="F:flavin adenine dinucleotide binding"/>
    <property type="evidence" value="ECO:0007669"/>
    <property type="project" value="InterPro"/>
</dbReference>
<dbReference type="InterPro" id="IPR009100">
    <property type="entry name" value="AcylCoA_DH/oxidase_NM_dom_sf"/>
</dbReference>
<keyword evidence="2" id="KW-0560">Oxidoreductase</keyword>
<dbReference type="AlphaFoldDB" id="A0A2S8BLA7"/>
<dbReference type="GO" id="GO:0036383">
    <property type="term" value="F:3-hydroxy-9,10-secoandrosta-1,3,5(10)-triene-9,17-dione monooxygenase activity"/>
    <property type="evidence" value="ECO:0007669"/>
    <property type="project" value="UniProtKB-EC"/>
</dbReference>
<feature type="region of interest" description="Disordered" evidence="1">
    <location>
        <begin position="119"/>
        <end position="139"/>
    </location>
</feature>
<gene>
    <name evidence="2" type="primary">hsaA_4</name>
    <name evidence="2" type="ORF">C1Y40_02421</name>
</gene>
<dbReference type="EMBL" id="PPEA01000342">
    <property type="protein sequence ID" value="PQM47408.1"/>
    <property type="molecule type" value="Genomic_DNA"/>
</dbReference>
<sequence length="139" mass="15228">MTTSPGLVPGVTEEFITRLADRAGEAERLRRLPRATLDDYRASGLASLLLPARYGGRQAEFPEILDPIRRMAHGCASSAWTLGFYTLHNWMLALFVNRFKTRCSRPGRCCARRRWPRPGAGCRPTAESGSAAGGPGRPG</sequence>
<protein>
    <submittedName>
        <fullName evidence="2">Flavin-dependent monooxygenase, oxygenase subunit HsaA</fullName>
        <ecNumber evidence="2">1.14.14.12</ecNumber>
    </submittedName>
</protein>
<dbReference type="Proteomes" id="UP000238296">
    <property type="component" value="Unassembled WGS sequence"/>
</dbReference>
<dbReference type="InterPro" id="IPR037069">
    <property type="entry name" value="AcylCoA_DH/ox_N_sf"/>
</dbReference>
<accession>A0A2S8BLA7</accession>
<dbReference type="Gene3D" id="1.10.540.10">
    <property type="entry name" value="Acyl-CoA dehydrogenase/oxidase, N-terminal domain"/>
    <property type="match status" value="1"/>
</dbReference>
<comment type="caution">
    <text evidence="2">The sequence shown here is derived from an EMBL/GenBank/DDBJ whole genome shotgun (WGS) entry which is preliminary data.</text>
</comment>